<feature type="region of interest" description="Disordered" evidence="15">
    <location>
        <begin position="203"/>
        <end position="224"/>
    </location>
</feature>
<keyword evidence="7 16" id="KW-1133">Transmembrane helix</keyword>
<reference evidence="19" key="2">
    <citation type="submission" date="2025-09" db="UniProtKB">
        <authorList>
            <consortium name="Ensembl"/>
        </authorList>
    </citation>
    <scope>IDENTIFICATION</scope>
</reference>
<feature type="signal peptide" evidence="17">
    <location>
        <begin position="1"/>
        <end position="23"/>
    </location>
</feature>
<evidence type="ECO:0000256" key="3">
    <source>
        <dbReference type="ARBA" id="ARBA00022475"/>
    </source>
</evidence>
<dbReference type="InterPro" id="IPR007110">
    <property type="entry name" value="Ig-like_dom"/>
</dbReference>
<evidence type="ECO:0000256" key="9">
    <source>
        <dbReference type="ARBA" id="ARBA00023136"/>
    </source>
</evidence>
<dbReference type="AlphaFoldDB" id="A0A668U785"/>
<evidence type="ECO:0000256" key="5">
    <source>
        <dbReference type="ARBA" id="ARBA00022729"/>
    </source>
</evidence>
<keyword evidence="6" id="KW-0391">Immunity</keyword>
<protein>
    <recommendedName>
        <fullName evidence="2">T-cell surface glycoprotein CD8 alpha chain</fullName>
    </recommendedName>
</protein>
<evidence type="ECO:0000256" key="11">
    <source>
        <dbReference type="ARBA" id="ARBA00023157"/>
    </source>
</evidence>
<dbReference type="PANTHER" id="PTHR10441">
    <property type="entry name" value="CD8 ALPHA CHAIN"/>
    <property type="match status" value="1"/>
</dbReference>
<organism evidence="19 20">
    <name type="scientific">Oreochromis aureus</name>
    <name type="common">Israeli tilapia</name>
    <name type="synonym">Chromis aureus</name>
    <dbReference type="NCBI Taxonomy" id="47969"/>
    <lineage>
        <taxon>Eukaryota</taxon>
        <taxon>Metazoa</taxon>
        <taxon>Chordata</taxon>
        <taxon>Craniata</taxon>
        <taxon>Vertebrata</taxon>
        <taxon>Euteleostomi</taxon>
        <taxon>Actinopterygii</taxon>
        <taxon>Neopterygii</taxon>
        <taxon>Teleostei</taxon>
        <taxon>Neoteleostei</taxon>
        <taxon>Acanthomorphata</taxon>
        <taxon>Ovalentaria</taxon>
        <taxon>Cichlomorphae</taxon>
        <taxon>Cichliformes</taxon>
        <taxon>Cichlidae</taxon>
        <taxon>African cichlids</taxon>
        <taxon>Pseudocrenilabrinae</taxon>
        <taxon>Oreochromini</taxon>
        <taxon>Oreochromis</taxon>
    </lineage>
</organism>
<evidence type="ECO:0000259" key="18">
    <source>
        <dbReference type="PROSITE" id="PS50835"/>
    </source>
</evidence>
<proteinExistence type="predicted"/>
<dbReference type="InterPro" id="IPR003599">
    <property type="entry name" value="Ig_sub"/>
</dbReference>
<dbReference type="InterPro" id="IPR036179">
    <property type="entry name" value="Ig-like_dom_sf"/>
</dbReference>
<evidence type="ECO:0000256" key="17">
    <source>
        <dbReference type="SAM" id="SignalP"/>
    </source>
</evidence>
<dbReference type="SUPFAM" id="SSF48726">
    <property type="entry name" value="Immunoglobulin"/>
    <property type="match status" value="1"/>
</dbReference>
<evidence type="ECO:0000256" key="16">
    <source>
        <dbReference type="SAM" id="Phobius"/>
    </source>
</evidence>
<evidence type="ECO:0000313" key="20">
    <source>
        <dbReference type="Proteomes" id="UP000472276"/>
    </source>
</evidence>
<keyword evidence="20" id="KW-1185">Reference proteome</keyword>
<evidence type="ECO:0000256" key="1">
    <source>
        <dbReference type="ARBA" id="ARBA00004251"/>
    </source>
</evidence>
<dbReference type="PROSITE" id="PS50835">
    <property type="entry name" value="IG_LIKE"/>
    <property type="match status" value="1"/>
</dbReference>
<dbReference type="CTD" id="925"/>
<name>A0A668U785_OREAU</name>
<dbReference type="Gene3D" id="2.60.40.10">
    <property type="entry name" value="Immunoglobulins"/>
    <property type="match status" value="1"/>
</dbReference>
<evidence type="ECO:0000256" key="2">
    <source>
        <dbReference type="ARBA" id="ARBA00021525"/>
    </source>
</evidence>
<dbReference type="InterPro" id="IPR015468">
    <property type="entry name" value="CD8_asu"/>
</dbReference>
<evidence type="ECO:0000256" key="14">
    <source>
        <dbReference type="ARBA" id="ARBA00023319"/>
    </source>
</evidence>
<feature type="chain" id="PRO_5044190630" description="T-cell surface glycoprotein CD8 alpha chain" evidence="17">
    <location>
        <begin position="24"/>
        <end position="224"/>
    </location>
</feature>
<keyword evidence="4 16" id="KW-0812">Transmembrane</keyword>
<evidence type="ECO:0000256" key="4">
    <source>
        <dbReference type="ARBA" id="ARBA00022692"/>
    </source>
</evidence>
<keyword evidence="8" id="KW-1064">Adaptive immunity</keyword>
<dbReference type="GO" id="GO:0005886">
    <property type="term" value="C:plasma membrane"/>
    <property type="evidence" value="ECO:0007669"/>
    <property type="project" value="UniProtKB-SubCell"/>
</dbReference>
<evidence type="ECO:0000256" key="13">
    <source>
        <dbReference type="ARBA" id="ARBA00023288"/>
    </source>
</evidence>
<evidence type="ECO:0000313" key="19">
    <source>
        <dbReference type="Ensembl" id="ENSOABP00000035744.2"/>
    </source>
</evidence>
<dbReference type="InterPro" id="IPR013783">
    <property type="entry name" value="Ig-like_fold"/>
</dbReference>
<evidence type="ECO:0000256" key="8">
    <source>
        <dbReference type="ARBA" id="ARBA00023130"/>
    </source>
</evidence>
<dbReference type="SMART" id="SM00409">
    <property type="entry name" value="IG"/>
    <property type="match status" value="1"/>
</dbReference>
<dbReference type="KEGG" id="oau:116326490"/>
<feature type="domain" description="Ig-like" evidence="18">
    <location>
        <begin position="16"/>
        <end position="103"/>
    </location>
</feature>
<keyword evidence="3" id="KW-1003">Cell membrane</keyword>
<dbReference type="Ensembl" id="ENSOABT00000036732.2">
    <property type="protein sequence ID" value="ENSOABP00000035744.2"/>
    <property type="gene ID" value="ENSOABG00000016452.2"/>
</dbReference>
<keyword evidence="5 17" id="KW-0732">Signal</keyword>
<feature type="transmembrane region" description="Helical" evidence="16">
    <location>
        <begin position="170"/>
        <end position="193"/>
    </location>
</feature>
<evidence type="ECO:0000256" key="15">
    <source>
        <dbReference type="SAM" id="MobiDB-lite"/>
    </source>
</evidence>
<dbReference type="PROSITE" id="PS51257">
    <property type="entry name" value="PROKAR_LIPOPROTEIN"/>
    <property type="match status" value="1"/>
</dbReference>
<keyword evidence="12" id="KW-0325">Glycoprotein</keyword>
<sequence>MDQKWLLILVIVVSCQKFTTGAAKNITAKEGQRVYMNCKQIPGASMIVWFRVLSNFRMEFIGSFSTKCIKKTVITNFDGLYTCTEDHLTLKSFKKNDTGLYSCASLIQGNKLEFGDVTRISAETTVVKTEAPPTCTTKPSVPKIATCTCEGKKGGVSEWEYSSAITCSPIILGALAGSSGLFLLLLIVTILYCNRIRTRRCPHHHKRRPRTAPPAKEPMADRYV</sequence>
<dbReference type="PANTHER" id="PTHR10441:SF2">
    <property type="entry name" value="T-CELL SURFACE GLYCOPROTEIN CD8 ALPHA CHAIN"/>
    <property type="match status" value="1"/>
</dbReference>
<keyword evidence="14" id="KW-0393">Immunoglobulin domain</keyword>
<keyword evidence="9 16" id="KW-0472">Membrane</keyword>
<evidence type="ECO:0000256" key="12">
    <source>
        <dbReference type="ARBA" id="ARBA00023180"/>
    </source>
</evidence>
<gene>
    <name evidence="19" type="primary">cd8a</name>
</gene>
<accession>A0A668U785</accession>
<dbReference type="GO" id="GO:0002250">
    <property type="term" value="P:adaptive immune response"/>
    <property type="evidence" value="ECO:0007669"/>
    <property type="project" value="UniProtKB-KW"/>
</dbReference>
<evidence type="ECO:0000256" key="6">
    <source>
        <dbReference type="ARBA" id="ARBA00022859"/>
    </source>
</evidence>
<keyword evidence="11" id="KW-1015">Disulfide bond</keyword>
<dbReference type="Proteomes" id="UP000472276">
    <property type="component" value="Unassembled WGS sequence"/>
</dbReference>
<dbReference type="CDD" id="cd00099">
    <property type="entry name" value="IgV"/>
    <property type="match status" value="1"/>
</dbReference>
<keyword evidence="10" id="KW-0564">Palmitate</keyword>
<evidence type="ECO:0000256" key="10">
    <source>
        <dbReference type="ARBA" id="ARBA00023139"/>
    </source>
</evidence>
<reference evidence="19" key="1">
    <citation type="submission" date="2025-08" db="UniProtKB">
        <authorList>
            <consortium name="Ensembl"/>
        </authorList>
    </citation>
    <scope>IDENTIFICATION</scope>
</reference>
<dbReference type="OMA" id="MIVWFRV"/>
<dbReference type="GeneID" id="116326490"/>
<comment type="subcellular location">
    <subcellularLocation>
        <location evidence="1">Cell membrane</location>
        <topology evidence="1">Single-pass type I membrane protein</topology>
    </subcellularLocation>
</comment>
<keyword evidence="13" id="KW-0449">Lipoprotein</keyword>
<dbReference type="RefSeq" id="XP_031603680.1">
    <property type="nucleotide sequence ID" value="XM_031747820.2"/>
</dbReference>
<evidence type="ECO:0000256" key="7">
    <source>
        <dbReference type="ARBA" id="ARBA00022989"/>
    </source>
</evidence>